<evidence type="ECO:0000313" key="1">
    <source>
        <dbReference type="EMBL" id="CAH8222938.1"/>
    </source>
</evidence>
<keyword evidence="2" id="KW-1185">Reference proteome</keyword>
<dbReference type="EMBL" id="CALYLK010000135">
    <property type="protein sequence ID" value="CAH8222938.1"/>
    <property type="molecule type" value="Genomic_DNA"/>
</dbReference>
<accession>A0ABM9FP66</accession>
<protein>
    <submittedName>
        <fullName evidence="1">Uncharacterized protein</fullName>
    </submittedName>
</protein>
<evidence type="ECO:0000313" key="2">
    <source>
        <dbReference type="Proteomes" id="UP001152658"/>
    </source>
</evidence>
<comment type="caution">
    <text evidence="1">The sequence shown here is derived from an EMBL/GenBank/DDBJ whole genome shotgun (WGS) entry which is preliminary data.</text>
</comment>
<sequence length="46" mass="5260">MPILISILDINKVGSIYRANELDIKCFNLSLNLVFQILDYICMKNG</sequence>
<dbReference type="Proteomes" id="UP001152658">
    <property type="component" value="Unassembled WGS sequence"/>
</dbReference>
<organism evidence="1 2">
    <name type="scientific">Vibrio aestuarianus</name>
    <dbReference type="NCBI Taxonomy" id="28171"/>
    <lineage>
        <taxon>Bacteria</taxon>
        <taxon>Pseudomonadati</taxon>
        <taxon>Pseudomonadota</taxon>
        <taxon>Gammaproteobacteria</taxon>
        <taxon>Vibrionales</taxon>
        <taxon>Vibrionaceae</taxon>
        <taxon>Vibrio</taxon>
    </lineage>
</organism>
<proteinExistence type="predicted"/>
<gene>
    <name evidence="1" type="ORF">VAE063_940065</name>
</gene>
<name>A0ABM9FP66_9VIBR</name>
<reference evidence="1" key="1">
    <citation type="submission" date="2022-06" db="EMBL/GenBank/DDBJ databases">
        <authorList>
            <person name="Goudenege D."/>
            <person name="Le Roux F."/>
        </authorList>
    </citation>
    <scope>NUCLEOTIDE SEQUENCE</scope>
    <source>
        <strain evidence="1">12-063</strain>
    </source>
</reference>